<evidence type="ECO:0000256" key="6">
    <source>
        <dbReference type="SAM" id="Phobius"/>
    </source>
</evidence>
<feature type="region of interest" description="Disordered" evidence="5">
    <location>
        <begin position="1"/>
        <end position="22"/>
    </location>
</feature>
<dbReference type="RefSeq" id="WP_164432190.1">
    <property type="nucleotide sequence ID" value="NZ_JAAIKT010000044.1"/>
</dbReference>
<evidence type="ECO:0000256" key="5">
    <source>
        <dbReference type="SAM" id="MobiDB-lite"/>
    </source>
</evidence>
<accession>A0A6G4AMD5</accession>
<feature type="transmembrane region" description="Helical" evidence="6">
    <location>
        <begin position="309"/>
        <end position="334"/>
    </location>
</feature>
<gene>
    <name evidence="8" type="ORF">G4H13_30085</name>
</gene>
<proteinExistence type="predicted"/>
<dbReference type="AlphaFoldDB" id="A0A6G4AMD5"/>
<evidence type="ECO:0000256" key="2">
    <source>
        <dbReference type="ARBA" id="ARBA00022692"/>
    </source>
</evidence>
<dbReference type="SMART" id="SM00752">
    <property type="entry name" value="HTTM"/>
    <property type="match status" value="1"/>
</dbReference>
<evidence type="ECO:0000256" key="1">
    <source>
        <dbReference type="ARBA" id="ARBA00004127"/>
    </source>
</evidence>
<keyword evidence="9" id="KW-1185">Reference proteome</keyword>
<keyword evidence="4 6" id="KW-0472">Membrane</keyword>
<name>A0A6G4AMD5_9ACTN</name>
<evidence type="ECO:0000313" key="8">
    <source>
        <dbReference type="EMBL" id="NEW74505.1"/>
    </source>
</evidence>
<feature type="transmembrane region" description="Helical" evidence="6">
    <location>
        <begin position="341"/>
        <end position="359"/>
    </location>
</feature>
<dbReference type="PANTHER" id="PTHR39535">
    <property type="entry name" value="SPORULATION-DELAYING PROTEIN SDPB"/>
    <property type="match status" value="1"/>
</dbReference>
<feature type="transmembrane region" description="Helical" evidence="6">
    <location>
        <begin position="247"/>
        <end position="274"/>
    </location>
</feature>
<keyword evidence="3 6" id="KW-1133">Transmembrane helix</keyword>
<dbReference type="InterPro" id="IPR052964">
    <property type="entry name" value="Sporulation_signal_mat"/>
</dbReference>
<dbReference type="GO" id="GO:0012505">
    <property type="term" value="C:endomembrane system"/>
    <property type="evidence" value="ECO:0007669"/>
    <property type="project" value="UniProtKB-SubCell"/>
</dbReference>
<dbReference type="EMBL" id="JAAIKT010000044">
    <property type="protein sequence ID" value="NEW74505.1"/>
    <property type="molecule type" value="Genomic_DNA"/>
</dbReference>
<dbReference type="InterPro" id="IPR011020">
    <property type="entry name" value="HTTM-like"/>
</dbReference>
<evidence type="ECO:0000256" key="4">
    <source>
        <dbReference type="ARBA" id="ARBA00023136"/>
    </source>
</evidence>
<comment type="subcellular location">
    <subcellularLocation>
        <location evidence="1">Endomembrane system</location>
        <topology evidence="1">Multi-pass membrane protein</topology>
    </subcellularLocation>
</comment>
<evidence type="ECO:0000313" key="9">
    <source>
        <dbReference type="Proteomes" id="UP000476310"/>
    </source>
</evidence>
<evidence type="ECO:0000259" key="7">
    <source>
        <dbReference type="SMART" id="SM00752"/>
    </source>
</evidence>
<feature type="transmembrane region" description="Helical" evidence="6">
    <location>
        <begin position="108"/>
        <end position="128"/>
    </location>
</feature>
<dbReference type="Proteomes" id="UP000476310">
    <property type="component" value="Unassembled WGS sequence"/>
</dbReference>
<feature type="transmembrane region" description="Helical" evidence="6">
    <location>
        <begin position="215"/>
        <end position="235"/>
    </location>
</feature>
<feature type="domain" description="HTTM-like" evidence="7">
    <location>
        <begin position="40"/>
        <end position="379"/>
    </location>
</feature>
<protein>
    <submittedName>
        <fullName evidence="8">HTTM domain-containing protein</fullName>
    </submittedName>
</protein>
<feature type="transmembrane region" description="Helical" evidence="6">
    <location>
        <begin position="191"/>
        <end position="209"/>
    </location>
</feature>
<comment type="caution">
    <text evidence="8">The sequence shown here is derived from an EMBL/GenBank/DDBJ whole genome shotgun (WGS) entry which is preliminary data.</text>
</comment>
<reference evidence="8" key="1">
    <citation type="submission" date="2020-02" db="EMBL/GenBank/DDBJ databases">
        <title>A new Streptomyces sp. for controlling soil-borne diseases.</title>
        <authorList>
            <person name="Li X."/>
            <person name="Tian Y."/>
            <person name="Gao K."/>
        </authorList>
    </citation>
    <scope>NUCLEOTIDE SEQUENCE [LARGE SCALE GENOMIC DNA]</scope>
    <source>
        <strain evidence="8">0250</strain>
    </source>
</reference>
<organism evidence="8 9">
    <name type="scientific">Streptomyces rhizosphaericus</name>
    <dbReference type="NCBI Taxonomy" id="114699"/>
    <lineage>
        <taxon>Bacteria</taxon>
        <taxon>Bacillati</taxon>
        <taxon>Actinomycetota</taxon>
        <taxon>Actinomycetes</taxon>
        <taxon>Kitasatosporales</taxon>
        <taxon>Streptomycetaceae</taxon>
        <taxon>Streptomyces</taxon>
        <taxon>Streptomyces violaceusniger group</taxon>
    </lineage>
</organism>
<evidence type="ECO:0000256" key="3">
    <source>
        <dbReference type="ARBA" id="ARBA00022989"/>
    </source>
</evidence>
<keyword evidence="2 6" id="KW-0812">Transmembrane</keyword>
<dbReference type="PANTHER" id="PTHR39535:SF2">
    <property type="entry name" value="HTTM DOMAIN-CONTAINING PROTEIN"/>
    <property type="match status" value="1"/>
</dbReference>
<feature type="transmembrane region" description="Helical" evidence="6">
    <location>
        <begin position="158"/>
        <end position="179"/>
    </location>
</feature>
<sequence length="392" mass="43457">MSIDHLGHLGHPTTRPATAPSAGAAHGRWRCREAAARLIAFACDAHARYQCALFRIGLSGLVLAYLLREWPHRRVLYGDRSPWALDLAARLVAENHAFTVLTWSAGRWWFECVYHGAILVAALLMLGWRTRATSVLFLIAVLSLQNRNPLIGDGGDNVIGVMVIYLAFTQCGTVWSLDARRARRNRRAGRVDRAGFVMWQILGVALLWVSDGFQGTAWAAVLWAGWVCQGLWYAARRWSRGAWSRELLDAAATMLHNCAMLVIAAQICLIYATAGWYKIQGTRWQDGSGLHYALHLDYFSPWPGLGSLLASHMLLIVLLSYGTVVMQVAFPFLLGYRRLKTALLAVMILEHAGIAVLLGLPFLSAAMVVCDAVFLPTALLRPSRRSGSRPKR</sequence>